<dbReference type="STRING" id="73230.A0A2B7Z9A9"/>
<keyword evidence="3" id="KW-0804">Transcription</keyword>
<feature type="region of interest" description="Disordered" evidence="5">
    <location>
        <begin position="351"/>
        <end position="414"/>
    </location>
</feature>
<evidence type="ECO:0000313" key="8">
    <source>
        <dbReference type="EMBL" id="PGH29990.1"/>
    </source>
</evidence>
<dbReference type="GO" id="GO:0006384">
    <property type="term" value="P:transcription initiation at RNA polymerase III promoter"/>
    <property type="evidence" value="ECO:0007669"/>
    <property type="project" value="InterPro"/>
</dbReference>
<sequence length="652" mass="71329">MPQPARARDRTAPWYSIPAREIVSVEHPCVVKNIDKGIETLDGNDASINLFLCPEDGMSRPLSSTCNVTNNILLKITVPKRTGRKRKRGSDEPFTNEDSEPASSIPTTAPSRALTARALLRRLQDNERKYEVEAVGRVERMHVFRGMPDFVYSTTSSPFMTKFRKNVLPFQYDKLKEFQFDMTKGSASNVDIIPPPALSRGDVPFNYLYRQNPTVKQSIGPSGEITTTNTQQIVKVLTHLVACDVPSIPTAPRENCPPIHTLDKTLQETITILQSLFDTRAAWTRRGLRNNLTTNEQKYALRLAVPYVGYIFRSGPWRDAIVKFGHDPRIHPSSCVYQTFMFRTLPSSITEQLDNDNDNETGNNTPAPTNTSITTSISNRRQTLPRPFTILGDQSTAPPGTTTTTTTTTPCPSHIFTGHAPLPRDGKMWMICDITDPILARLLNPPQPPPSTPTAETPTPASCDIFSSGWYGNVTLAVAKTIMRAKIQHMLEFGTTPPPAMDEDFLPLLEFPGRVGGDEEVGRRCVVGAGVGAGGRRVSSRCMALAAEVRAMVRGAPGRKVFLERGRGVGGGDGGGGREGGGERGGEKRVKWEDEVGVGGEEEMGESGEEEGEGEGEGDEEDHDEAGEDENEDENDNENENGVGGDVDMTGV</sequence>
<feature type="region of interest" description="Disordered" evidence="5">
    <location>
        <begin position="79"/>
        <end position="111"/>
    </location>
</feature>
<dbReference type="Pfam" id="PF17682">
    <property type="entry name" value="Tau95_N"/>
    <property type="match status" value="1"/>
</dbReference>
<keyword evidence="2" id="KW-0238">DNA-binding</keyword>
<feature type="compositionally biased region" description="Acidic residues" evidence="5">
    <location>
        <begin position="600"/>
        <end position="639"/>
    </location>
</feature>
<reference evidence="8 9" key="1">
    <citation type="submission" date="2017-10" db="EMBL/GenBank/DDBJ databases">
        <title>Comparative genomics in systemic dimorphic fungi from Ajellomycetaceae.</title>
        <authorList>
            <person name="Munoz J.F."/>
            <person name="Mcewen J.G."/>
            <person name="Clay O.K."/>
            <person name="Cuomo C.A."/>
        </authorList>
    </citation>
    <scope>NUCLEOTIDE SEQUENCE [LARGE SCALE GENOMIC DNA]</scope>
    <source>
        <strain evidence="8 9">UAMH4076</strain>
    </source>
</reference>
<feature type="compositionally biased region" description="Gly residues" evidence="5">
    <location>
        <begin position="568"/>
        <end position="579"/>
    </location>
</feature>
<dbReference type="EMBL" id="PDND01000199">
    <property type="protein sequence ID" value="PGH29990.1"/>
    <property type="molecule type" value="Genomic_DNA"/>
</dbReference>
<evidence type="ECO:0000256" key="1">
    <source>
        <dbReference type="ARBA" id="ARBA00004123"/>
    </source>
</evidence>
<dbReference type="InterPro" id="IPR042536">
    <property type="entry name" value="TFIIIC_tauA_Sfc1"/>
</dbReference>
<name>A0A2B7Z9A9_9EURO</name>
<keyword evidence="9" id="KW-1185">Reference proteome</keyword>
<dbReference type="PANTHER" id="PTHR13230:SF5">
    <property type="entry name" value="GENERAL TRANSCRIPTION FACTOR 3C POLYPEPTIDE 5"/>
    <property type="match status" value="1"/>
</dbReference>
<dbReference type="GO" id="GO:0001002">
    <property type="term" value="F:RNA polymerase III type 1 promoter sequence-specific DNA binding"/>
    <property type="evidence" value="ECO:0007669"/>
    <property type="project" value="TreeGrafter"/>
</dbReference>
<accession>A0A2B7Z9A9</accession>
<gene>
    <name evidence="8" type="ORF">GX50_07263</name>
</gene>
<comment type="subcellular location">
    <subcellularLocation>
        <location evidence="1">Nucleus</location>
    </subcellularLocation>
</comment>
<evidence type="ECO:0000259" key="6">
    <source>
        <dbReference type="Pfam" id="PF09734"/>
    </source>
</evidence>
<dbReference type="InterPro" id="IPR040454">
    <property type="entry name" value="TF_IIIC_Tfc1/Sfc1"/>
</dbReference>
<evidence type="ECO:0000256" key="5">
    <source>
        <dbReference type="SAM" id="MobiDB-lite"/>
    </source>
</evidence>
<evidence type="ECO:0000259" key="7">
    <source>
        <dbReference type="Pfam" id="PF17682"/>
    </source>
</evidence>
<dbReference type="Pfam" id="PF09734">
    <property type="entry name" value="Tau95"/>
    <property type="match status" value="1"/>
</dbReference>
<feature type="region of interest" description="Disordered" evidence="5">
    <location>
        <begin position="563"/>
        <end position="652"/>
    </location>
</feature>
<dbReference type="InterPro" id="IPR041499">
    <property type="entry name" value="Tfc1/Sfc1_N"/>
</dbReference>
<dbReference type="PANTHER" id="PTHR13230">
    <property type="entry name" value="GENERAL TRANSCRIPTION FACTOR IIIC, POLYPEPTIDE 5"/>
    <property type="match status" value="1"/>
</dbReference>
<dbReference type="InterPro" id="IPR019136">
    <property type="entry name" value="TF_IIIC_su-5_HTH"/>
</dbReference>
<dbReference type="GO" id="GO:0005634">
    <property type="term" value="C:nucleus"/>
    <property type="evidence" value="ECO:0007669"/>
    <property type="project" value="UniProtKB-SubCell"/>
</dbReference>
<dbReference type="Gene3D" id="3.30.200.160">
    <property type="entry name" value="TFIIIC, subcomplex tauA, subunit Sfc1, barrel domain"/>
    <property type="match status" value="1"/>
</dbReference>
<evidence type="ECO:0000256" key="3">
    <source>
        <dbReference type="ARBA" id="ARBA00023163"/>
    </source>
</evidence>
<feature type="compositionally biased region" description="Basic and acidic residues" evidence="5">
    <location>
        <begin position="580"/>
        <end position="594"/>
    </location>
</feature>
<comment type="caution">
    <text evidence="8">The sequence shown here is derived from an EMBL/GenBank/DDBJ whole genome shotgun (WGS) entry which is preliminary data.</text>
</comment>
<organism evidence="8 9">
    <name type="scientific">[Emmonsia] crescens</name>
    <dbReference type="NCBI Taxonomy" id="73230"/>
    <lineage>
        <taxon>Eukaryota</taxon>
        <taxon>Fungi</taxon>
        <taxon>Dikarya</taxon>
        <taxon>Ascomycota</taxon>
        <taxon>Pezizomycotina</taxon>
        <taxon>Eurotiomycetes</taxon>
        <taxon>Eurotiomycetidae</taxon>
        <taxon>Onygenales</taxon>
        <taxon>Ajellomycetaceae</taxon>
        <taxon>Emergomyces</taxon>
    </lineage>
</organism>
<evidence type="ECO:0000256" key="2">
    <source>
        <dbReference type="ARBA" id="ARBA00023125"/>
    </source>
</evidence>
<protein>
    <submittedName>
        <fullName evidence="8">General transcription factor 3C polypeptide 5 (Transcription factor C subunit 1)</fullName>
    </submittedName>
</protein>
<dbReference type="GO" id="GO:0001003">
    <property type="term" value="F:RNA polymerase III type 2 promoter sequence-specific DNA binding"/>
    <property type="evidence" value="ECO:0007669"/>
    <property type="project" value="TreeGrafter"/>
</dbReference>
<evidence type="ECO:0000256" key="4">
    <source>
        <dbReference type="ARBA" id="ARBA00023242"/>
    </source>
</evidence>
<dbReference type="GO" id="GO:0000127">
    <property type="term" value="C:transcription factor TFIIIC complex"/>
    <property type="evidence" value="ECO:0007669"/>
    <property type="project" value="InterPro"/>
</dbReference>
<keyword evidence="4" id="KW-0539">Nucleus</keyword>
<feature type="domain" description="Transcription factor IIIC subunit 5 HTH" evidence="6">
    <location>
        <begin position="192"/>
        <end position="343"/>
    </location>
</feature>
<dbReference type="AlphaFoldDB" id="A0A2B7Z9A9"/>
<evidence type="ECO:0000313" key="9">
    <source>
        <dbReference type="Proteomes" id="UP000226031"/>
    </source>
</evidence>
<feature type="domain" description="Transcription factor IIIC subunit Tfc1/Sfc1 triple barrel" evidence="7">
    <location>
        <begin position="23"/>
        <end position="153"/>
    </location>
</feature>
<proteinExistence type="predicted"/>
<dbReference type="VEuPathDB" id="FungiDB:EMCG_07337"/>
<feature type="compositionally biased region" description="Low complexity" evidence="5">
    <location>
        <begin position="363"/>
        <end position="379"/>
    </location>
</feature>
<dbReference type="Proteomes" id="UP000226031">
    <property type="component" value="Unassembled WGS sequence"/>
</dbReference>